<evidence type="ECO:0000256" key="1">
    <source>
        <dbReference type="ARBA" id="ARBA00004141"/>
    </source>
</evidence>
<comment type="subcellular location">
    <subcellularLocation>
        <location evidence="1">Membrane</location>
        <topology evidence="1">Multi-pass membrane protein</topology>
    </subcellularLocation>
</comment>
<gene>
    <name evidence="8" type="ORF">Tco025E_09803</name>
</gene>
<feature type="transmembrane region" description="Helical" evidence="7">
    <location>
        <begin position="395"/>
        <end position="424"/>
    </location>
</feature>
<evidence type="ECO:0000256" key="5">
    <source>
        <dbReference type="ARBA" id="ARBA00022989"/>
    </source>
</evidence>
<dbReference type="OrthoDB" id="1666796at2759"/>
<feature type="transmembrane region" description="Helical" evidence="7">
    <location>
        <begin position="205"/>
        <end position="226"/>
    </location>
</feature>
<sequence>MLNTWVSFKVFITSNRITEVMTESLQHQQIELSPELQEINFNYSVLWFRASDSVAMIPTKGESFDSEEVQRKRFYVINSLLLVVLLSGVVLFILAKTLSRDFQLYGVLEEEMEEVESGWKRLHADVFRFPKKQFLFCAITGCGFHILLVAFLIFVLFCITHLTEEMNTIINSVLWVFEISVPVCGFMSASLYRKFEGENTFRNTLLTYCLLTLPFFFVCLTINLAASKHHVTYAISWGTFFTYSLLFMGTTFPLNLFGANVGKRFSGPFDAPTRTKIIPRAIPSLPWYRRTLTHLIVGGLLPFMAIYIELYFTLARLWGTQSPTPFTVYFMMYIVLIVVTASVNVALTYDTLSAENHNWWWPSALCGGSAAVFVFLYCVVFLFTRTQIREGFHLVMYFGYTFFLCHCIFLTMATVGFYASLLFVKQIYRYIKSD</sequence>
<keyword evidence="3 7" id="KW-0812">Transmembrane</keyword>
<evidence type="ECO:0000256" key="6">
    <source>
        <dbReference type="ARBA" id="ARBA00023136"/>
    </source>
</evidence>
<dbReference type="Pfam" id="PF02990">
    <property type="entry name" value="EMP70"/>
    <property type="match status" value="1"/>
</dbReference>
<keyword evidence="4" id="KW-0732">Signal</keyword>
<feature type="transmembrane region" description="Helical" evidence="7">
    <location>
        <begin position="74"/>
        <end position="95"/>
    </location>
</feature>
<comment type="similarity">
    <text evidence="2 7">Belongs to the nonaspanin (TM9SF) (TC 9.A.2) family.</text>
</comment>
<feature type="transmembrane region" description="Helical" evidence="7">
    <location>
        <begin position="232"/>
        <end position="257"/>
    </location>
</feature>
<dbReference type="GeneID" id="40323414"/>
<keyword evidence="9" id="KW-1185">Reference proteome</keyword>
<dbReference type="PANTHER" id="PTHR10766">
    <property type="entry name" value="TRANSMEMBRANE 9 SUPERFAMILY PROTEIN"/>
    <property type="match status" value="1"/>
</dbReference>
<evidence type="ECO:0000256" key="4">
    <source>
        <dbReference type="ARBA" id="ARBA00022729"/>
    </source>
</evidence>
<evidence type="ECO:0000313" key="9">
    <source>
        <dbReference type="Proteomes" id="UP000284403"/>
    </source>
</evidence>
<feature type="transmembrane region" description="Helical" evidence="7">
    <location>
        <begin position="134"/>
        <end position="162"/>
    </location>
</feature>
<proteinExistence type="inferred from homology"/>
<evidence type="ECO:0000313" key="8">
    <source>
        <dbReference type="EMBL" id="RNE96131.1"/>
    </source>
</evidence>
<keyword evidence="8" id="KW-0675">Receptor</keyword>
<evidence type="ECO:0000256" key="3">
    <source>
        <dbReference type="ARBA" id="ARBA00022692"/>
    </source>
</evidence>
<dbReference type="PANTHER" id="PTHR10766:SF177">
    <property type="entry name" value="TRANSMEMBRANE 9 SUPERFAMILY MEMBER 1"/>
    <property type="match status" value="1"/>
</dbReference>
<evidence type="ECO:0000256" key="7">
    <source>
        <dbReference type="RuleBase" id="RU363079"/>
    </source>
</evidence>
<reference evidence="8 9" key="1">
    <citation type="journal article" date="2018" name="BMC Genomics">
        <title>Genomic comparison of Trypanosoma conorhini and Trypanosoma rangeli to Trypanosoma cruzi strains of high and low virulence.</title>
        <authorList>
            <person name="Bradwell K.R."/>
            <person name="Koparde V.N."/>
            <person name="Matveyev A.V."/>
            <person name="Serrano M.G."/>
            <person name="Alves J.M."/>
            <person name="Parikh H."/>
            <person name="Huang B."/>
            <person name="Lee V."/>
            <person name="Espinosa-Alvarez O."/>
            <person name="Ortiz P.A."/>
            <person name="Costa-Martins A.G."/>
            <person name="Teixeira M.M."/>
            <person name="Buck G.A."/>
        </authorList>
    </citation>
    <scope>NUCLEOTIDE SEQUENCE [LARGE SCALE GENOMIC DNA]</scope>
    <source>
        <strain evidence="8 9">025E</strain>
    </source>
</reference>
<evidence type="ECO:0000256" key="2">
    <source>
        <dbReference type="ARBA" id="ARBA00005227"/>
    </source>
</evidence>
<dbReference type="GO" id="GO:0016020">
    <property type="term" value="C:membrane"/>
    <property type="evidence" value="ECO:0007669"/>
    <property type="project" value="UniProtKB-SubCell"/>
</dbReference>
<feature type="transmembrane region" description="Helical" evidence="7">
    <location>
        <begin position="359"/>
        <end position="383"/>
    </location>
</feature>
<dbReference type="InterPro" id="IPR004240">
    <property type="entry name" value="EMP70"/>
</dbReference>
<organism evidence="8 9">
    <name type="scientific">Trypanosoma conorhini</name>
    <dbReference type="NCBI Taxonomy" id="83891"/>
    <lineage>
        <taxon>Eukaryota</taxon>
        <taxon>Discoba</taxon>
        <taxon>Euglenozoa</taxon>
        <taxon>Kinetoplastea</taxon>
        <taxon>Metakinetoplastina</taxon>
        <taxon>Trypanosomatida</taxon>
        <taxon>Trypanosomatidae</taxon>
        <taxon>Trypanosoma</taxon>
    </lineage>
</organism>
<comment type="caution">
    <text evidence="8">The sequence shown here is derived from an EMBL/GenBank/DDBJ whole genome shotgun (WGS) entry which is preliminary data.</text>
</comment>
<dbReference type="Proteomes" id="UP000284403">
    <property type="component" value="Unassembled WGS sequence"/>
</dbReference>
<feature type="transmembrane region" description="Helical" evidence="7">
    <location>
        <begin position="292"/>
        <end position="314"/>
    </location>
</feature>
<accession>A0A422MSF5</accession>
<protein>
    <recommendedName>
        <fullName evidence="7">Transmembrane 9 superfamily member</fullName>
    </recommendedName>
</protein>
<keyword evidence="6 7" id="KW-0472">Membrane</keyword>
<dbReference type="GO" id="GO:0072657">
    <property type="term" value="P:protein localization to membrane"/>
    <property type="evidence" value="ECO:0007669"/>
    <property type="project" value="TreeGrafter"/>
</dbReference>
<dbReference type="EMBL" id="MKKU01001314">
    <property type="protein sequence ID" value="RNE96131.1"/>
    <property type="molecule type" value="Genomic_DNA"/>
</dbReference>
<keyword evidence="5 7" id="KW-1133">Transmembrane helix</keyword>
<feature type="transmembrane region" description="Helical" evidence="7">
    <location>
        <begin position="326"/>
        <end position="347"/>
    </location>
</feature>
<name>A0A422MSF5_9TRYP</name>
<feature type="transmembrane region" description="Helical" evidence="7">
    <location>
        <begin position="174"/>
        <end position="193"/>
    </location>
</feature>
<dbReference type="AlphaFoldDB" id="A0A422MSF5"/>
<dbReference type="RefSeq" id="XP_029223256.1">
    <property type="nucleotide sequence ID" value="XM_029376610.1"/>
</dbReference>